<dbReference type="SUPFAM" id="SSF49417">
    <property type="entry name" value="p53-like transcription factors"/>
    <property type="match status" value="1"/>
</dbReference>
<keyword evidence="5 6" id="KW-0539">Nucleus</keyword>
<keyword evidence="10" id="KW-1185">Reference proteome</keyword>
<dbReference type="InterPro" id="IPR008967">
    <property type="entry name" value="p53-like_TF_DNA-bd_sf"/>
</dbReference>
<dbReference type="InterPro" id="IPR046360">
    <property type="entry name" value="T-box_DNA-bd"/>
</dbReference>
<dbReference type="PANTHER" id="PTHR11267">
    <property type="entry name" value="T-BOX PROTEIN-RELATED"/>
    <property type="match status" value="1"/>
</dbReference>
<dbReference type="InterPro" id="IPR001699">
    <property type="entry name" value="TF_T-box"/>
</dbReference>
<keyword evidence="4" id="KW-0804">Transcription</keyword>
<proteinExistence type="predicted"/>
<dbReference type="OrthoDB" id="7442607at2759"/>
<reference evidence="10" key="1">
    <citation type="journal article" date="2010" name="Nature">
        <title>The Amphimedon queenslandica genome and the evolution of animal complexity.</title>
        <authorList>
            <person name="Srivastava M."/>
            <person name="Simakov O."/>
            <person name="Chapman J."/>
            <person name="Fahey B."/>
            <person name="Gauthier M.E."/>
            <person name="Mitros T."/>
            <person name="Richards G.S."/>
            <person name="Conaco C."/>
            <person name="Dacre M."/>
            <person name="Hellsten U."/>
            <person name="Larroux C."/>
            <person name="Putnam N.H."/>
            <person name="Stanke M."/>
            <person name="Adamska M."/>
            <person name="Darling A."/>
            <person name="Degnan S.M."/>
            <person name="Oakley T.H."/>
            <person name="Plachetzki D.C."/>
            <person name="Zhai Y."/>
            <person name="Adamski M."/>
            <person name="Calcino A."/>
            <person name="Cummins S.F."/>
            <person name="Goodstein D.M."/>
            <person name="Harris C."/>
            <person name="Jackson D.J."/>
            <person name="Leys S.P."/>
            <person name="Shu S."/>
            <person name="Woodcroft B.J."/>
            <person name="Vervoort M."/>
            <person name="Kosik K.S."/>
            <person name="Manning G."/>
            <person name="Degnan B.M."/>
            <person name="Rokhsar D.S."/>
        </authorList>
    </citation>
    <scope>NUCLEOTIDE SEQUENCE [LARGE SCALE GENOMIC DNA]</scope>
</reference>
<dbReference type="PROSITE" id="PS50252">
    <property type="entry name" value="TBOX_3"/>
    <property type="match status" value="1"/>
</dbReference>
<dbReference type="Proteomes" id="UP000007879">
    <property type="component" value="Unassembled WGS sequence"/>
</dbReference>
<comment type="subcellular location">
    <subcellularLocation>
        <location evidence="1 6">Nucleus</location>
    </subcellularLocation>
</comment>
<feature type="compositionally biased region" description="Polar residues" evidence="7">
    <location>
        <begin position="61"/>
        <end position="86"/>
    </location>
</feature>
<feature type="compositionally biased region" description="Basic and acidic residues" evidence="7">
    <location>
        <begin position="291"/>
        <end position="315"/>
    </location>
</feature>
<dbReference type="GO" id="GO:0045893">
    <property type="term" value="P:positive regulation of DNA-templated transcription"/>
    <property type="evidence" value="ECO:0007669"/>
    <property type="project" value="InterPro"/>
</dbReference>
<dbReference type="AlphaFoldDB" id="A0A1X7UXP0"/>
<feature type="domain" description="T-box" evidence="8">
    <location>
        <begin position="154"/>
        <end position="363"/>
    </location>
</feature>
<evidence type="ECO:0000256" key="6">
    <source>
        <dbReference type="PROSITE-ProRule" id="PRU00201"/>
    </source>
</evidence>
<dbReference type="EnsemblMetazoa" id="XM_019996315.1">
    <property type="protein sequence ID" value="XP_019851874.1"/>
    <property type="gene ID" value="LOC100635354"/>
</dbReference>
<feature type="compositionally biased region" description="Polar residues" evidence="7">
    <location>
        <begin position="1"/>
        <end position="17"/>
    </location>
</feature>
<feature type="compositionally biased region" description="Polar residues" evidence="7">
    <location>
        <begin position="462"/>
        <end position="474"/>
    </location>
</feature>
<protein>
    <recommendedName>
        <fullName evidence="8">T-box domain-containing protein</fullName>
    </recommendedName>
</protein>
<dbReference type="Pfam" id="PF00907">
    <property type="entry name" value="T-box"/>
    <property type="match status" value="1"/>
</dbReference>
<reference evidence="9" key="2">
    <citation type="submission" date="2017-05" db="UniProtKB">
        <authorList>
            <consortium name="EnsemblMetazoa"/>
        </authorList>
    </citation>
    <scope>IDENTIFICATION</scope>
</reference>
<evidence type="ECO:0000256" key="5">
    <source>
        <dbReference type="ARBA" id="ARBA00023242"/>
    </source>
</evidence>
<dbReference type="InParanoid" id="A0A1X7UXP0"/>
<dbReference type="GO" id="GO:0000978">
    <property type="term" value="F:RNA polymerase II cis-regulatory region sequence-specific DNA binding"/>
    <property type="evidence" value="ECO:0007669"/>
    <property type="project" value="InterPro"/>
</dbReference>
<evidence type="ECO:0000256" key="7">
    <source>
        <dbReference type="SAM" id="MobiDB-lite"/>
    </source>
</evidence>
<name>A0A1X7UXP0_AMPQE</name>
<dbReference type="GO" id="GO:0000981">
    <property type="term" value="F:DNA-binding transcription factor activity, RNA polymerase II-specific"/>
    <property type="evidence" value="ECO:0007669"/>
    <property type="project" value="TreeGrafter"/>
</dbReference>
<evidence type="ECO:0000256" key="3">
    <source>
        <dbReference type="ARBA" id="ARBA00023125"/>
    </source>
</evidence>
<evidence type="ECO:0000259" key="8">
    <source>
        <dbReference type="PROSITE" id="PS50252"/>
    </source>
</evidence>
<evidence type="ECO:0000313" key="10">
    <source>
        <dbReference type="Proteomes" id="UP000007879"/>
    </source>
</evidence>
<dbReference type="PANTHER" id="PTHR11267:SF204">
    <property type="entry name" value="SPADETAIL"/>
    <property type="match status" value="1"/>
</dbReference>
<feature type="region of interest" description="Disordered" evidence="7">
    <location>
        <begin position="1"/>
        <end position="125"/>
    </location>
</feature>
<dbReference type="KEGG" id="aqu:100635354"/>
<gene>
    <name evidence="9" type="primary">100635354</name>
</gene>
<dbReference type="PROSITE" id="PS01264">
    <property type="entry name" value="TBOX_2"/>
    <property type="match status" value="1"/>
</dbReference>
<evidence type="ECO:0000256" key="4">
    <source>
        <dbReference type="ARBA" id="ARBA00023163"/>
    </source>
</evidence>
<feature type="compositionally biased region" description="Polar residues" evidence="7">
    <location>
        <begin position="427"/>
        <end position="444"/>
    </location>
</feature>
<feature type="region of interest" description="Disordered" evidence="7">
    <location>
        <begin position="291"/>
        <end position="322"/>
    </location>
</feature>
<evidence type="ECO:0000256" key="2">
    <source>
        <dbReference type="ARBA" id="ARBA00023015"/>
    </source>
</evidence>
<evidence type="ECO:0000256" key="1">
    <source>
        <dbReference type="ARBA" id="ARBA00004123"/>
    </source>
</evidence>
<comment type="caution">
    <text evidence="6">Lacks conserved residue(s) required for the propagation of feature annotation.</text>
</comment>
<feature type="region of interest" description="Disordered" evidence="7">
    <location>
        <begin position="420"/>
        <end position="488"/>
    </location>
</feature>
<dbReference type="EnsemblMetazoa" id="Aqu2.1.32122_001">
    <property type="protein sequence ID" value="Aqu2.1.32122_001"/>
    <property type="gene ID" value="Aqu2.1.32122"/>
</dbReference>
<dbReference type="GO" id="GO:0001708">
    <property type="term" value="P:cell fate specification"/>
    <property type="evidence" value="ECO:0007669"/>
    <property type="project" value="TreeGrafter"/>
</dbReference>
<organism evidence="9">
    <name type="scientific">Amphimedon queenslandica</name>
    <name type="common">Sponge</name>
    <dbReference type="NCBI Taxonomy" id="400682"/>
    <lineage>
        <taxon>Eukaryota</taxon>
        <taxon>Metazoa</taxon>
        <taxon>Porifera</taxon>
        <taxon>Demospongiae</taxon>
        <taxon>Heteroscleromorpha</taxon>
        <taxon>Haplosclerida</taxon>
        <taxon>Niphatidae</taxon>
        <taxon>Amphimedon</taxon>
    </lineage>
</organism>
<dbReference type="FunCoup" id="A0A1X7UXP0">
    <property type="interactions" value="89"/>
</dbReference>
<sequence>MEEESNPSPQEAENISTIIGDGLSALNGARAVERGEESNPDEENMSLAVPPSSSTHDEQTALGSATAITTVPSPQQQQQLVTVTKQEPQDTLPVTLSPVPIANTQLVSDMNPPPATSTPTNQQQQRTIANLPPSIPAGKITNYCPKHPHIEVTLDGKELWDEFFRRGTEMIVNRAGRRMFPGFSISISGLKPKSKYTMKLDIVLADTHRFKFLNARWLPVGSAEPQSQYETYIHPDSPNTGTFWMRHGVSFRKLKITNNKDRPGSNVSAMALLHSMHKYFLRLYIEEEKKVPSQSGEKGEKGGDKERGGGEEKSRPTHQQTIARPILSIEFPETTFIAVTAYQNEEVTQLKITNNPFAKAFRENAADMDWETAQALYGNSSTYLSPGTTMTHAGSYNYLMSPSPSPWAIHSPMLSPHSMPPSFHSIGTPQAHSLSGTSHYSPESQFRHPLPPTPQADASFFQWPQPQQQRSSEVLHSPYLPPPLVSTYPHTPTPLQHSIIETSPSGDTLTLPDFGSTFATVPTVTTNH</sequence>
<accession>A0A1X7UXP0</accession>
<dbReference type="GO" id="GO:0000785">
    <property type="term" value="C:chromatin"/>
    <property type="evidence" value="ECO:0007669"/>
    <property type="project" value="TreeGrafter"/>
</dbReference>
<evidence type="ECO:0000313" key="9">
    <source>
        <dbReference type="EnsemblMetazoa" id="Aqu2.1.32122_001"/>
    </source>
</evidence>
<dbReference type="Gene3D" id="2.60.40.820">
    <property type="entry name" value="Transcription factor, T-box"/>
    <property type="match status" value="1"/>
</dbReference>
<keyword evidence="2" id="KW-0805">Transcription regulation</keyword>
<dbReference type="eggNOG" id="KOG3585">
    <property type="taxonomic scope" value="Eukaryota"/>
</dbReference>
<dbReference type="InterPro" id="IPR018186">
    <property type="entry name" value="TF_T-box_CS"/>
</dbReference>
<keyword evidence="3 6" id="KW-0238">DNA-binding</keyword>
<dbReference type="InterPro" id="IPR036960">
    <property type="entry name" value="T-box_sf"/>
</dbReference>
<dbReference type="GO" id="GO:0005634">
    <property type="term" value="C:nucleus"/>
    <property type="evidence" value="ECO:0007669"/>
    <property type="project" value="UniProtKB-SubCell"/>
</dbReference>
<dbReference type="CDD" id="cd00182">
    <property type="entry name" value="T-box"/>
    <property type="match status" value="1"/>
</dbReference>
<dbReference type="SMART" id="SM00425">
    <property type="entry name" value="TBOX"/>
    <property type="match status" value="1"/>
</dbReference>
<dbReference type="PRINTS" id="PR00937">
    <property type="entry name" value="TBOX"/>
</dbReference>